<feature type="compositionally biased region" description="Polar residues" evidence="3">
    <location>
        <begin position="234"/>
        <end position="247"/>
    </location>
</feature>
<dbReference type="PANTHER" id="PTHR43819">
    <property type="entry name" value="ARCHAEAL-TYPE GLUTAMATE SYNTHASE [NADPH]"/>
    <property type="match status" value="1"/>
</dbReference>
<dbReference type="GO" id="GO:0015930">
    <property type="term" value="F:glutamate synthase activity"/>
    <property type="evidence" value="ECO:0007669"/>
    <property type="project" value="InterPro"/>
</dbReference>
<dbReference type="CDD" id="cd02808">
    <property type="entry name" value="GltS_FMN"/>
    <property type="match status" value="1"/>
</dbReference>
<dbReference type="GO" id="GO:0006537">
    <property type="term" value="P:glutamate biosynthetic process"/>
    <property type="evidence" value="ECO:0007669"/>
    <property type="project" value="InterPro"/>
</dbReference>
<dbReference type="Pfam" id="PF01612">
    <property type="entry name" value="DNA_pol_A_exo1"/>
    <property type="match status" value="1"/>
</dbReference>
<feature type="compositionally biased region" description="Gly residues" evidence="3">
    <location>
        <begin position="303"/>
        <end position="319"/>
    </location>
</feature>
<dbReference type="Gene3D" id="1.10.150.80">
    <property type="entry name" value="HRDC domain"/>
    <property type="match status" value="1"/>
</dbReference>
<dbReference type="PIRSF" id="PIRSF500060">
    <property type="entry name" value="UCP500060"/>
    <property type="match status" value="1"/>
</dbReference>
<dbReference type="InterPro" id="IPR002932">
    <property type="entry name" value="Glu_synthdom"/>
</dbReference>
<evidence type="ECO:0000313" key="6">
    <source>
        <dbReference type="Proteomes" id="UP000241890"/>
    </source>
</evidence>
<protein>
    <submittedName>
        <fullName evidence="5">Ferredoxin-dependent glutamate synthase</fullName>
    </submittedName>
</protein>
<comment type="similarity">
    <text evidence="1">Belongs to the glutamate synthase family.</text>
</comment>
<dbReference type="SUPFAM" id="SSF47819">
    <property type="entry name" value="HRDC-like"/>
    <property type="match status" value="1"/>
</dbReference>
<dbReference type="EMBL" id="BEYU01000016">
    <property type="protein sequence ID" value="GBG25880.1"/>
    <property type="molecule type" value="Genomic_DNA"/>
</dbReference>
<dbReference type="PROSITE" id="PS50967">
    <property type="entry name" value="HRDC"/>
    <property type="match status" value="1"/>
</dbReference>
<keyword evidence="6" id="KW-1185">Reference proteome</keyword>
<evidence type="ECO:0000313" key="5">
    <source>
        <dbReference type="EMBL" id="GBG25880.1"/>
    </source>
</evidence>
<dbReference type="SUPFAM" id="SSF51395">
    <property type="entry name" value="FMN-linked oxidoreductases"/>
    <property type="match status" value="1"/>
</dbReference>
<dbReference type="InterPro" id="IPR013785">
    <property type="entry name" value="Aldolase_TIM"/>
</dbReference>
<feature type="region of interest" description="Disordered" evidence="3">
    <location>
        <begin position="561"/>
        <end position="589"/>
    </location>
</feature>
<feature type="region of interest" description="Disordered" evidence="3">
    <location>
        <begin position="1123"/>
        <end position="1149"/>
    </location>
</feature>
<proteinExistence type="inferred from homology"/>
<evidence type="ECO:0000256" key="3">
    <source>
        <dbReference type="SAM" id="MobiDB-lite"/>
    </source>
</evidence>
<dbReference type="PANTHER" id="PTHR43819:SF1">
    <property type="entry name" value="ARCHAEAL-TYPE GLUTAMATE SYNTHASE [NADPH]"/>
    <property type="match status" value="1"/>
</dbReference>
<feature type="region of interest" description="Disordered" evidence="3">
    <location>
        <begin position="166"/>
        <end position="512"/>
    </location>
</feature>
<evidence type="ECO:0000259" key="4">
    <source>
        <dbReference type="PROSITE" id="PS50967"/>
    </source>
</evidence>
<dbReference type="GO" id="GO:0000166">
    <property type="term" value="F:nucleotide binding"/>
    <property type="evidence" value="ECO:0007669"/>
    <property type="project" value="InterPro"/>
</dbReference>
<comment type="caution">
    <text evidence="5">The sequence shown here is derived from an EMBL/GenBank/DDBJ whole genome shotgun (WGS) entry which is preliminary data.</text>
</comment>
<name>A0A2R5G4F9_9STRA</name>
<feature type="compositionally biased region" description="Low complexity" evidence="3">
    <location>
        <begin position="464"/>
        <end position="512"/>
    </location>
</feature>
<feature type="coiled-coil region" evidence="2">
    <location>
        <begin position="593"/>
        <end position="637"/>
    </location>
</feature>
<dbReference type="Gene3D" id="3.20.20.70">
    <property type="entry name" value="Aldolase class I"/>
    <property type="match status" value="1"/>
</dbReference>
<keyword evidence="2" id="KW-0175">Coiled coil</keyword>
<dbReference type="InterPro" id="IPR044876">
    <property type="entry name" value="HRDC_dom_sf"/>
</dbReference>
<dbReference type="GO" id="GO:0003676">
    <property type="term" value="F:nucleic acid binding"/>
    <property type="evidence" value="ECO:0007669"/>
    <property type="project" value="InterPro"/>
</dbReference>
<feature type="domain" description="HRDC" evidence="4">
    <location>
        <begin position="996"/>
        <end position="1080"/>
    </location>
</feature>
<dbReference type="InterPro" id="IPR012337">
    <property type="entry name" value="RNaseH-like_sf"/>
</dbReference>
<sequence>MNGKQLHGAPAPRHIVGGITLDQVEGKMVSKLTFAALLATAVLSSANGMILEDDDSHAAARRSLIKSRRGLQSNNDFIAEVYDGEDTGTACDIVTENITTWKLHNMYDGQTYDDDGSQDDKVTTATIKTCFYGKTASSMHGMVSLNGPSSGGPDPQAAANELRKSPWAPIDKGQSKQAARIVSSDGSIMPRPGEVPTSVLRAGHSAPSAVSSVSGAISGSSSVKAPPKNAAGLKSSTSGSEAATPFSSMKRHGSNSGSGGGGSGIGGSGPRSSGGGRGRYGKNEPKWDSRERAGPKPPNSSRGGRGGYDSGGYGPGAPGSGVPASSISAAAAAAALAAKSAPLPPSMMKSSKAAEHKASLAAAAAAAKSASGQGGKEAPDVNSERLFGSPSIQSQSGSANNASGLSAQSTSFPSSSAATAGAPAAPASSSNKPGALTAAKDAAAAERVQLGLMRQQQAEREQRALMQARKQQQLQEQQQRAAAAKAAQAAQASSTSTSTSPTPAPSSASTASAIAAGNASANALANSVPNTGSNVGVGVAGAGNGGIGSSGAESQRGAIFGRSKTASGPGSGQGQQADARSGGGAQAANMVSREAHNALRDQLHRARADLEKERRNSEASKRELTSLRKTHAALQERFDRTMQNLRRELDTVRGDRDSMKPDSLTDDLISQTLESFSVETVWKEAYDLDEASVKALPYDDPVRPQHKLLGPVDNTTSPFTPRIRFKPHAVSQLNREKLLSEPWKSPYADEIERLRYANELPVPRTNRVRPVHSLLQYPFKFVDQEYQLEELARLLESGGTKEVGVAMQNHSFRSYQGFLCLLQISTDDTDFVIDTLVLRQHISILASFFANPDIVKVMHNAEGPVRWLQRDFDIYVVNMVDLALAAEEMNLQERSFAFMLKNCIGAELDTSEIGSDWRARPLSFELLKYAQQFSHYMLDVYRQVYFHAGEDTMRKIFARSCGVALLTYQKRPVSQESISAKLTELQRSHKEQAPVSAVQRAVFAALAHWRDLVARIRDESVDYVMNDDVLYSLAKLGPISSHELECAVSAARNPRAPLLFQLRGSVLFAIARVLDQPLRMQPRPPAGDEMFKRPRASRDLGLGLGLRPSASALQLTALRSGSGGARRWMSDDGRGKPKSGFSGWEKKLASPSGGLPDFIEHWSRDLFKKTGAGLAVGAGVLGLAWGPSLGTFAAAGFVGAYWALGMRDMAQPSHTIRRNFPVLGHMRYLLESVRPEIRQYFIEDDNEGKPFSREQRSIVYQRAKGMSDTQPFGTRRDVYTEGYEWVNQSIWPCEVAEEKKRVTIGNHDCKQPYSASRLNISAMSYGALSDNAILALNEAAKAGNFYHNTGEGGVSRFHLQPGGDIVWNIGTGYFGCRNKNGTFDAAQFSDRVADPRIKMVEIKISQGAKPGHGGMLPGIKVTEKIAEARGVEVGETCNSPPGHSAFKDARGLIRFVDHLRELSDGKPVGFKLCMGKPTEIAAIIGAMREMDVYPDFITVDGAEGGTGAAPSEFSNHIGFPLQDALQFVNNMLVGADVRDNVKVIASGKVITGFSMVRAHALGADVCNSARAMMFALGCIQALKCNTNKCPTGITTSDPELMAGLHVPTKADRVERFHNKTLQNFFEIVGAMGLEDPRLLGPTHVMRRTAGGTYIQSYGGIFPMLQPGDLISRSAEKHPSNIQAFWDQGQELLRGKRIKSFPLTFKSTSHNQL</sequence>
<feature type="compositionally biased region" description="Gly residues" evidence="3">
    <location>
        <begin position="256"/>
        <end position="278"/>
    </location>
</feature>
<reference evidence="5 6" key="1">
    <citation type="submission" date="2017-12" db="EMBL/GenBank/DDBJ databases">
        <title>Sequencing, de novo assembly and annotation of complete genome of a new Thraustochytrid species, strain FCC1311.</title>
        <authorList>
            <person name="Sedici K."/>
            <person name="Godart F."/>
            <person name="Aiese Cigliano R."/>
            <person name="Sanseverino W."/>
            <person name="Barakat M."/>
            <person name="Ortet P."/>
            <person name="Marechal E."/>
            <person name="Cagnac O."/>
            <person name="Amato A."/>
        </authorList>
    </citation>
    <scope>NUCLEOTIDE SEQUENCE [LARGE SCALE GENOMIC DNA]</scope>
</reference>
<dbReference type="PIRSF" id="PIRSF006429">
    <property type="entry name" value="GOGAT_lg_2"/>
    <property type="match status" value="1"/>
</dbReference>
<dbReference type="Proteomes" id="UP000241890">
    <property type="component" value="Unassembled WGS sequence"/>
</dbReference>
<evidence type="ECO:0000256" key="2">
    <source>
        <dbReference type="SAM" id="Coils"/>
    </source>
</evidence>
<dbReference type="InterPro" id="IPR036397">
    <property type="entry name" value="RNaseH_sf"/>
</dbReference>
<dbReference type="GO" id="GO:0006139">
    <property type="term" value="P:nucleobase-containing compound metabolic process"/>
    <property type="evidence" value="ECO:0007669"/>
    <property type="project" value="InterPro"/>
</dbReference>
<dbReference type="Pfam" id="PF00570">
    <property type="entry name" value="HRDC"/>
    <property type="match status" value="1"/>
</dbReference>
<dbReference type="Pfam" id="PF01645">
    <property type="entry name" value="Glu_synthase"/>
    <property type="match status" value="1"/>
</dbReference>
<feature type="compositionally biased region" description="Low complexity" evidence="3">
    <location>
        <begin position="359"/>
        <end position="371"/>
    </location>
</feature>
<dbReference type="Gene3D" id="3.30.420.10">
    <property type="entry name" value="Ribonuclease H-like superfamily/Ribonuclease H"/>
    <property type="match status" value="1"/>
</dbReference>
<dbReference type="InterPro" id="IPR002562">
    <property type="entry name" value="3'-5'_exonuclease_dom"/>
</dbReference>
<dbReference type="SMART" id="SM00341">
    <property type="entry name" value="HRDC"/>
    <property type="match status" value="1"/>
</dbReference>
<accession>A0A2R5G4F9</accession>
<dbReference type="InterPro" id="IPR027283">
    <property type="entry name" value="YerD"/>
</dbReference>
<dbReference type="InParanoid" id="A0A2R5G4F9"/>
<dbReference type="InterPro" id="IPR010997">
    <property type="entry name" value="HRDC-like_sf"/>
</dbReference>
<dbReference type="InterPro" id="IPR024188">
    <property type="entry name" value="GltB"/>
</dbReference>
<feature type="compositionally biased region" description="Low complexity" evidence="3">
    <location>
        <begin position="391"/>
        <end position="442"/>
    </location>
</feature>
<gene>
    <name evidence="5" type="ORF">FCC1311_020992</name>
</gene>
<feature type="compositionally biased region" description="Low complexity" evidence="3">
    <location>
        <begin position="202"/>
        <end position="225"/>
    </location>
</feature>
<dbReference type="OrthoDB" id="2127336at2759"/>
<dbReference type="SMART" id="SM00474">
    <property type="entry name" value="35EXOc"/>
    <property type="match status" value="1"/>
</dbReference>
<dbReference type="InterPro" id="IPR002121">
    <property type="entry name" value="HRDC_dom"/>
</dbReference>
<organism evidence="5 6">
    <name type="scientific">Hondaea fermentalgiana</name>
    <dbReference type="NCBI Taxonomy" id="2315210"/>
    <lineage>
        <taxon>Eukaryota</taxon>
        <taxon>Sar</taxon>
        <taxon>Stramenopiles</taxon>
        <taxon>Bigyra</taxon>
        <taxon>Labyrinthulomycetes</taxon>
        <taxon>Thraustochytrida</taxon>
        <taxon>Thraustochytriidae</taxon>
        <taxon>Hondaea</taxon>
    </lineage>
</organism>
<dbReference type="SUPFAM" id="SSF53098">
    <property type="entry name" value="Ribonuclease H-like"/>
    <property type="match status" value="1"/>
</dbReference>
<feature type="compositionally biased region" description="Basic and acidic residues" evidence="3">
    <location>
        <begin position="281"/>
        <end position="294"/>
    </location>
</feature>
<evidence type="ECO:0000256" key="1">
    <source>
        <dbReference type="ARBA" id="ARBA00009716"/>
    </source>
</evidence>
<feature type="compositionally biased region" description="Low complexity" evidence="3">
    <location>
        <begin position="320"/>
        <end position="341"/>
    </location>
</feature>
<dbReference type="GO" id="GO:0008408">
    <property type="term" value="F:3'-5' exonuclease activity"/>
    <property type="evidence" value="ECO:0007669"/>
    <property type="project" value="InterPro"/>
</dbReference>